<dbReference type="EMBL" id="MU394335">
    <property type="protein sequence ID" value="KAI6084593.1"/>
    <property type="molecule type" value="Genomic_DNA"/>
</dbReference>
<sequence>MVHPDTGRPGNLDLLMVGPGRDFQSIQESGVLAESLQRSRQKWINEGVFEKYWTKPTKRKGVVKEDPNNPPKGSMAKIGQVTITVEPHVFEVTMYAVKDPKPVPLRRTPASDQSCNMARQQLA</sequence>
<name>A0ACC0CWC0_9PEZI</name>
<proteinExistence type="predicted"/>
<protein>
    <submittedName>
        <fullName evidence="1">Uncharacterized protein</fullName>
    </submittedName>
</protein>
<keyword evidence="2" id="KW-1185">Reference proteome</keyword>
<reference evidence="1 2" key="1">
    <citation type="journal article" date="2022" name="New Phytol.">
        <title>Ecological generalism drives hyperdiversity of secondary metabolite gene clusters in xylarialean endophytes.</title>
        <authorList>
            <person name="Franco M.E.E."/>
            <person name="Wisecaver J.H."/>
            <person name="Arnold A.E."/>
            <person name="Ju Y.M."/>
            <person name="Slot J.C."/>
            <person name="Ahrendt S."/>
            <person name="Moore L.P."/>
            <person name="Eastman K.E."/>
            <person name="Scott K."/>
            <person name="Konkel Z."/>
            <person name="Mondo S.J."/>
            <person name="Kuo A."/>
            <person name="Hayes R.D."/>
            <person name="Haridas S."/>
            <person name="Andreopoulos B."/>
            <person name="Riley R."/>
            <person name="LaButti K."/>
            <person name="Pangilinan J."/>
            <person name="Lipzen A."/>
            <person name="Amirebrahimi M."/>
            <person name="Yan J."/>
            <person name="Adam C."/>
            <person name="Keymanesh K."/>
            <person name="Ng V."/>
            <person name="Louie K."/>
            <person name="Northen T."/>
            <person name="Drula E."/>
            <person name="Henrissat B."/>
            <person name="Hsieh H.M."/>
            <person name="Youens-Clark K."/>
            <person name="Lutzoni F."/>
            <person name="Miadlikowska J."/>
            <person name="Eastwood D.C."/>
            <person name="Hamelin R.C."/>
            <person name="Grigoriev I.V."/>
            <person name="U'Ren J.M."/>
        </authorList>
    </citation>
    <scope>NUCLEOTIDE SEQUENCE [LARGE SCALE GENOMIC DNA]</scope>
    <source>
        <strain evidence="1 2">ER1909</strain>
    </source>
</reference>
<organism evidence="1 2">
    <name type="scientific">Hypoxylon rubiginosum</name>
    <dbReference type="NCBI Taxonomy" id="110542"/>
    <lineage>
        <taxon>Eukaryota</taxon>
        <taxon>Fungi</taxon>
        <taxon>Dikarya</taxon>
        <taxon>Ascomycota</taxon>
        <taxon>Pezizomycotina</taxon>
        <taxon>Sordariomycetes</taxon>
        <taxon>Xylariomycetidae</taxon>
        <taxon>Xylariales</taxon>
        <taxon>Hypoxylaceae</taxon>
        <taxon>Hypoxylon</taxon>
    </lineage>
</organism>
<evidence type="ECO:0000313" key="1">
    <source>
        <dbReference type="EMBL" id="KAI6084593.1"/>
    </source>
</evidence>
<accession>A0ACC0CWC0</accession>
<comment type="caution">
    <text evidence="1">The sequence shown here is derived from an EMBL/GenBank/DDBJ whole genome shotgun (WGS) entry which is preliminary data.</text>
</comment>
<evidence type="ECO:0000313" key="2">
    <source>
        <dbReference type="Proteomes" id="UP001497680"/>
    </source>
</evidence>
<dbReference type="Proteomes" id="UP001497680">
    <property type="component" value="Unassembled WGS sequence"/>
</dbReference>
<gene>
    <name evidence="1" type="ORF">F4821DRAFT_261823</name>
</gene>